<keyword evidence="1" id="KW-0812">Transmembrane</keyword>
<sequence>MDVLHGQGLKTLRLILGFTLLTTTFHYAHNVIRAQDYPQIPGVSVLAAQIVVAFGWVLFTAFGLAGYRDYVRGRYWRALGFLLVCSLGGLVSAGHFLVGVPQIPVFWFATIFTDTAAAIALWLFVSWAASKLNRVSVGDQAST</sequence>
<dbReference type="Proteomes" id="UP001330812">
    <property type="component" value="Chromosome"/>
</dbReference>
<keyword evidence="1" id="KW-1133">Transmembrane helix</keyword>
<reference evidence="2 3" key="1">
    <citation type="journal article" date="2015" name="Int. J. Syst. Evol. Microbiol.">
        <title>Amycolatopsis rhabdoformis sp. nov., an actinomycete isolated from a tropical forest soil.</title>
        <authorList>
            <person name="Souza W.R."/>
            <person name="Silva R.E."/>
            <person name="Goodfellow M."/>
            <person name="Busarakam K."/>
            <person name="Figueiro F.S."/>
            <person name="Ferreira D."/>
            <person name="Rodrigues-Filho E."/>
            <person name="Moraes L.A.B."/>
            <person name="Zucchi T.D."/>
        </authorList>
    </citation>
    <scope>NUCLEOTIDE SEQUENCE [LARGE SCALE GENOMIC DNA]</scope>
    <source>
        <strain evidence="2 3">NCIMB 14900</strain>
    </source>
</reference>
<keyword evidence="3" id="KW-1185">Reference proteome</keyword>
<evidence type="ECO:0000313" key="3">
    <source>
        <dbReference type="Proteomes" id="UP001330812"/>
    </source>
</evidence>
<organism evidence="2 3">
    <name type="scientific">Amycolatopsis rhabdoformis</name>
    <dbReference type="NCBI Taxonomy" id="1448059"/>
    <lineage>
        <taxon>Bacteria</taxon>
        <taxon>Bacillati</taxon>
        <taxon>Actinomycetota</taxon>
        <taxon>Actinomycetes</taxon>
        <taxon>Pseudonocardiales</taxon>
        <taxon>Pseudonocardiaceae</taxon>
        <taxon>Amycolatopsis</taxon>
    </lineage>
</organism>
<gene>
    <name evidence="2" type="ORF">VSH64_32965</name>
</gene>
<proteinExistence type="predicted"/>
<dbReference type="EMBL" id="CP142149">
    <property type="protein sequence ID" value="WSE27639.1"/>
    <property type="molecule type" value="Genomic_DNA"/>
</dbReference>
<evidence type="ECO:0000313" key="2">
    <source>
        <dbReference type="EMBL" id="WSE27639.1"/>
    </source>
</evidence>
<name>A0ABZ1I0K9_9PSEU</name>
<keyword evidence="1" id="KW-0472">Membrane</keyword>
<feature type="transmembrane region" description="Helical" evidence="1">
    <location>
        <begin position="44"/>
        <end position="67"/>
    </location>
</feature>
<accession>A0ABZ1I0K9</accession>
<protein>
    <submittedName>
        <fullName evidence="2">Uncharacterized protein</fullName>
    </submittedName>
</protein>
<feature type="transmembrane region" description="Helical" evidence="1">
    <location>
        <begin position="79"/>
        <end position="98"/>
    </location>
</feature>
<evidence type="ECO:0000256" key="1">
    <source>
        <dbReference type="SAM" id="Phobius"/>
    </source>
</evidence>
<feature type="transmembrane region" description="Helical" evidence="1">
    <location>
        <begin position="104"/>
        <end position="125"/>
    </location>
</feature>
<dbReference type="RefSeq" id="WP_326566650.1">
    <property type="nucleotide sequence ID" value="NZ_CP142149.1"/>
</dbReference>
<feature type="transmembrane region" description="Helical" evidence="1">
    <location>
        <begin position="12"/>
        <end position="32"/>
    </location>
</feature>